<name>A0ABU7YTU3_9GAMM</name>
<gene>
    <name evidence="2" type="ORF">SNE34_00235</name>
</gene>
<accession>A0ABU7YTU3</accession>
<evidence type="ECO:0000313" key="2">
    <source>
        <dbReference type="EMBL" id="MEG3182443.1"/>
    </source>
</evidence>
<organism evidence="2 3">
    <name type="scientific">Novilysobacter erysipheiresistens</name>
    <dbReference type="NCBI Taxonomy" id="1749332"/>
    <lineage>
        <taxon>Bacteria</taxon>
        <taxon>Pseudomonadati</taxon>
        <taxon>Pseudomonadota</taxon>
        <taxon>Gammaproteobacteria</taxon>
        <taxon>Lysobacterales</taxon>
        <taxon>Lysobacteraceae</taxon>
        <taxon>Novilysobacter</taxon>
    </lineage>
</organism>
<reference evidence="2 3" key="1">
    <citation type="journal article" date="2016" name="Int. J. Syst. Evol. Microbiol.">
        <title>Lysobacter erysipheiresistens sp. nov., an antagonist of powdery mildew, isolated from tobacco-cultivated soil.</title>
        <authorList>
            <person name="Xie B."/>
            <person name="Li T."/>
            <person name="Lin X."/>
            <person name="Wang C.J."/>
            <person name="Chen Y.J."/>
            <person name="Liu W.J."/>
            <person name="Zhao Z.W."/>
        </authorList>
    </citation>
    <scope>NUCLEOTIDE SEQUENCE [LARGE SCALE GENOMIC DNA]</scope>
    <source>
        <strain evidence="2 3">RS-LYSO-3</strain>
    </source>
</reference>
<keyword evidence="3" id="KW-1185">Reference proteome</keyword>
<keyword evidence="1" id="KW-1133">Transmembrane helix</keyword>
<comment type="caution">
    <text evidence="2">The sequence shown here is derived from an EMBL/GenBank/DDBJ whole genome shotgun (WGS) entry which is preliminary data.</text>
</comment>
<evidence type="ECO:0008006" key="4">
    <source>
        <dbReference type="Google" id="ProtNLM"/>
    </source>
</evidence>
<keyword evidence="1" id="KW-0472">Membrane</keyword>
<proteinExistence type="predicted"/>
<evidence type="ECO:0000313" key="3">
    <source>
        <dbReference type="Proteomes" id="UP001355056"/>
    </source>
</evidence>
<dbReference type="EMBL" id="JAXGFP010000001">
    <property type="protein sequence ID" value="MEG3182443.1"/>
    <property type="molecule type" value="Genomic_DNA"/>
</dbReference>
<sequence length="69" mass="7457">MPTPPDTQLRRCALGLWFCAISALGLLQFHARGFEDGHFAPTAVAWIWLGGSVVLAGLGLALLVRALRR</sequence>
<dbReference type="Proteomes" id="UP001355056">
    <property type="component" value="Unassembled WGS sequence"/>
</dbReference>
<feature type="transmembrane region" description="Helical" evidence="1">
    <location>
        <begin position="12"/>
        <end position="31"/>
    </location>
</feature>
<keyword evidence="1" id="KW-0812">Transmembrane</keyword>
<feature type="transmembrane region" description="Helical" evidence="1">
    <location>
        <begin position="43"/>
        <end position="64"/>
    </location>
</feature>
<dbReference type="RefSeq" id="WP_332613638.1">
    <property type="nucleotide sequence ID" value="NZ_JAXGFP010000001.1"/>
</dbReference>
<evidence type="ECO:0000256" key="1">
    <source>
        <dbReference type="SAM" id="Phobius"/>
    </source>
</evidence>
<protein>
    <recommendedName>
        <fullName evidence="4">DUF3955 domain-containing protein</fullName>
    </recommendedName>
</protein>